<keyword evidence="6" id="KW-1185">Reference proteome</keyword>
<dbReference type="RefSeq" id="WP_004071769.1">
    <property type="nucleotide sequence ID" value="NZ_CM001488.1"/>
</dbReference>
<dbReference type="SUPFAM" id="SSF54862">
    <property type="entry name" value="4Fe-4S ferredoxins"/>
    <property type="match status" value="1"/>
</dbReference>
<dbReference type="PROSITE" id="PS51379">
    <property type="entry name" value="4FE4S_FER_2"/>
    <property type="match status" value="2"/>
</dbReference>
<dbReference type="SUPFAM" id="SSF52540">
    <property type="entry name" value="P-loop containing nucleoside triphosphate hydrolases"/>
    <property type="match status" value="1"/>
</dbReference>
<dbReference type="Proteomes" id="UP000005778">
    <property type="component" value="Chromosome"/>
</dbReference>
<sequence length="286" mass="30667">MIISIASGKGGTGKTTVATNLCASLDRDLMLLDCDVEEPNAHLFLNPNFTGKERVNAPVPKVDLSLCTYCKKCMDICRFGAIAVAGKTVVTFPELCHSCGGCTVVCPEKAITEIDRFIGTVETGTLNLPGSPSFGRGLMDIGQVMAPPVIRQVRKLEKEKELTIIDAPPGTSCPVIASMKGTDFVLLVTEPTPFGLHDLTLAVEAVKLLGIPCGIVINRAGIGNDEVKIYARNENIPILLEIPFDKDIASAYSKGELLVQALPEYKEIFKGLYTSIEAIVNRKGDA</sequence>
<evidence type="ECO:0000259" key="4">
    <source>
        <dbReference type="PROSITE" id="PS51379"/>
    </source>
</evidence>
<organism evidence="5 6">
    <name type="scientific">Desulfobacter postgatei 2ac9</name>
    <dbReference type="NCBI Taxonomy" id="879212"/>
    <lineage>
        <taxon>Bacteria</taxon>
        <taxon>Pseudomonadati</taxon>
        <taxon>Thermodesulfobacteriota</taxon>
        <taxon>Desulfobacteria</taxon>
        <taxon>Desulfobacterales</taxon>
        <taxon>Desulfobacteraceae</taxon>
        <taxon>Desulfobacter</taxon>
    </lineage>
</organism>
<proteinExistence type="predicted"/>
<dbReference type="HOGENOM" id="CLU_067767_0_0_7"/>
<feature type="domain" description="4Fe-4S ferredoxin-type" evidence="4">
    <location>
        <begin position="58"/>
        <end position="87"/>
    </location>
</feature>
<accession>I5B0A5</accession>
<evidence type="ECO:0000256" key="2">
    <source>
        <dbReference type="ARBA" id="ARBA00023004"/>
    </source>
</evidence>
<evidence type="ECO:0000256" key="1">
    <source>
        <dbReference type="ARBA" id="ARBA00022723"/>
    </source>
</evidence>
<dbReference type="Gene3D" id="3.40.50.300">
    <property type="entry name" value="P-loop containing nucleotide triphosphate hydrolases"/>
    <property type="match status" value="1"/>
</dbReference>
<name>I5B0A5_9BACT</name>
<reference evidence="5 6" key="2">
    <citation type="submission" date="2012-02" db="EMBL/GenBank/DDBJ databases">
        <title>Improved High-Quality Draft sequence of Desulfobacter postgatei 2ac9.</title>
        <authorList>
            <consortium name="US DOE Joint Genome Institute"/>
            <person name="Lucas S."/>
            <person name="Han J."/>
            <person name="Lapidus A."/>
            <person name="Cheng J.-F."/>
            <person name="Goodwin L."/>
            <person name="Pitluck S."/>
            <person name="Peters L."/>
            <person name="Ovchinnikova G."/>
            <person name="Held B."/>
            <person name="Detter J.C."/>
            <person name="Han C."/>
            <person name="Tapia R."/>
            <person name="Land M."/>
            <person name="Hauser L."/>
            <person name="Kyrpides N."/>
            <person name="Ivanova N."/>
            <person name="Pagani I."/>
            <person name="Orellana R."/>
            <person name="Lovley D."/>
            <person name="Woyke T."/>
        </authorList>
    </citation>
    <scope>NUCLEOTIDE SEQUENCE [LARGE SCALE GENOMIC DNA]</scope>
    <source>
        <strain evidence="5 6">2ac9</strain>
    </source>
</reference>
<dbReference type="OrthoDB" id="9778602at2"/>
<keyword evidence="3" id="KW-0411">Iron-sulfur</keyword>
<protein>
    <submittedName>
        <fullName evidence="5">p-loop ATPase, MinD superfamily</fullName>
    </submittedName>
</protein>
<dbReference type="Pfam" id="PF00037">
    <property type="entry name" value="Fer4"/>
    <property type="match status" value="2"/>
</dbReference>
<dbReference type="PROSITE" id="PS00198">
    <property type="entry name" value="4FE4S_FER_1"/>
    <property type="match status" value="1"/>
</dbReference>
<dbReference type="GO" id="GO:0051536">
    <property type="term" value="F:iron-sulfur cluster binding"/>
    <property type="evidence" value="ECO:0007669"/>
    <property type="project" value="UniProtKB-KW"/>
</dbReference>
<dbReference type="CDD" id="cd03110">
    <property type="entry name" value="SIMIBI_bact_arch"/>
    <property type="match status" value="1"/>
</dbReference>
<dbReference type="InterPro" id="IPR017900">
    <property type="entry name" value="4Fe4S_Fe_S_CS"/>
</dbReference>
<dbReference type="Gene3D" id="3.30.70.20">
    <property type="match status" value="1"/>
</dbReference>
<dbReference type="PANTHER" id="PTHR43063:SF1">
    <property type="entry name" value="4FE-4S CLUSTER CONTAINING PARA FAMILY ATPASE PROTEIN"/>
    <property type="match status" value="1"/>
</dbReference>
<dbReference type="InterPro" id="IPR017896">
    <property type="entry name" value="4Fe4S_Fe-S-bd"/>
</dbReference>
<dbReference type="STRING" id="879212.DespoDRAFT_00941"/>
<feature type="domain" description="4Fe-4S ferredoxin-type" evidence="4">
    <location>
        <begin position="88"/>
        <end position="116"/>
    </location>
</feature>
<keyword evidence="1" id="KW-0479">Metal-binding</keyword>
<keyword evidence="2" id="KW-0408">Iron</keyword>
<dbReference type="EMBL" id="CM001488">
    <property type="protein sequence ID" value="EIM62918.1"/>
    <property type="molecule type" value="Genomic_DNA"/>
</dbReference>
<dbReference type="eggNOG" id="COG1149">
    <property type="taxonomic scope" value="Bacteria"/>
</dbReference>
<dbReference type="AlphaFoldDB" id="I5B0A5"/>
<dbReference type="GO" id="GO:0046872">
    <property type="term" value="F:metal ion binding"/>
    <property type="evidence" value="ECO:0007669"/>
    <property type="project" value="UniProtKB-KW"/>
</dbReference>
<evidence type="ECO:0000313" key="5">
    <source>
        <dbReference type="EMBL" id="EIM62918.1"/>
    </source>
</evidence>
<dbReference type="PANTHER" id="PTHR43063">
    <property type="entry name" value="4FE-4S CLUSTER CONTAINING PARA FAMILY ATPASE PROTEIN"/>
    <property type="match status" value="1"/>
</dbReference>
<gene>
    <name evidence="5" type="ORF">DespoDRAFT_00941</name>
</gene>
<reference evidence="5 6" key="1">
    <citation type="submission" date="2011-09" db="EMBL/GenBank/DDBJ databases">
        <authorList>
            <consortium name="US DOE Joint Genome Institute (JGI-PGF)"/>
            <person name="Lucas S."/>
            <person name="Han J."/>
            <person name="Lapidus A."/>
            <person name="Cheng J.-F."/>
            <person name="Goodwin L."/>
            <person name="Pitluck S."/>
            <person name="Peters L."/>
            <person name="Land M.L."/>
            <person name="Hauser L."/>
            <person name="Orellana R."/>
            <person name="Lovley D."/>
            <person name="Woyke T.J."/>
        </authorList>
    </citation>
    <scope>NUCLEOTIDE SEQUENCE [LARGE SCALE GENOMIC DNA]</scope>
    <source>
        <strain evidence="5 6">2ac9</strain>
    </source>
</reference>
<dbReference type="InterPro" id="IPR027417">
    <property type="entry name" value="P-loop_NTPase"/>
</dbReference>
<dbReference type="InterPro" id="IPR002586">
    <property type="entry name" value="CobQ/CobB/MinD/ParA_Nub-bd_dom"/>
</dbReference>
<evidence type="ECO:0000313" key="6">
    <source>
        <dbReference type="Proteomes" id="UP000005778"/>
    </source>
</evidence>
<evidence type="ECO:0000256" key="3">
    <source>
        <dbReference type="ARBA" id="ARBA00023014"/>
    </source>
</evidence>
<dbReference type="Pfam" id="PF01656">
    <property type="entry name" value="CbiA"/>
    <property type="match status" value="1"/>
</dbReference>